<dbReference type="EMBL" id="DS480484">
    <property type="protein sequence ID" value="EDO15063.1"/>
    <property type="molecule type" value="Genomic_DNA"/>
</dbReference>
<feature type="binding site" evidence="9">
    <location>
        <position position="325"/>
    </location>
    <ligand>
        <name>Zn(2+)</name>
        <dbReference type="ChEBI" id="CHEBI:29105"/>
        <label>1</label>
    </ligand>
</feature>
<evidence type="ECO:0000256" key="3">
    <source>
        <dbReference type="ARBA" id="ARBA00022454"/>
    </source>
</evidence>
<keyword evidence="9" id="KW-0002">3D-structure</keyword>
<dbReference type="SUPFAM" id="SSF56019">
    <property type="entry name" value="The spindle assembly checkpoint protein mad2"/>
    <property type="match status" value="1"/>
</dbReference>
<dbReference type="HOGENOM" id="CLU_033649_0_0_1"/>
<comment type="subcellular location">
    <subcellularLocation>
        <location evidence="2">Chromosome</location>
    </subcellularLocation>
    <subcellularLocation>
        <location evidence="1">Nucleus</location>
    </subcellularLocation>
</comment>
<dbReference type="GO" id="GO:0000800">
    <property type="term" value="C:lateral element"/>
    <property type="evidence" value="ECO:0007669"/>
    <property type="project" value="EnsemblFungi"/>
</dbReference>
<name>A7TRP1_VANPO</name>
<dbReference type="InterPro" id="IPR051294">
    <property type="entry name" value="HORMA_MeioticProgression"/>
</dbReference>
<reference evidence="7 8" key="1">
    <citation type="journal article" date="2007" name="Proc. Natl. Acad. Sci. U.S.A.">
        <title>Independent sorting-out of thousands of duplicated gene pairs in two yeast species descended from a whole-genome duplication.</title>
        <authorList>
            <person name="Scannell D.R."/>
            <person name="Frank A.C."/>
            <person name="Conant G.C."/>
            <person name="Byrne K.P."/>
            <person name="Woolfit M."/>
            <person name="Wolfe K.H."/>
        </authorList>
    </citation>
    <scope>NUCLEOTIDE SEQUENCE [LARGE SCALE GENOMIC DNA]</scope>
    <source>
        <strain evidence="8">ATCC 22028 / DSM 70294 / BCRC 21397 / CBS 2163 / NBRC 10782 / NRRL Y-8283 / UCD 57-17</strain>
    </source>
</reference>
<feature type="binding site" evidence="9">
    <location>
        <position position="350"/>
    </location>
    <ligand>
        <name>Zn(2+)</name>
        <dbReference type="ChEBI" id="CHEBI:29105"/>
        <label>1</label>
    </ligand>
</feature>
<evidence type="ECO:0007829" key="9">
    <source>
        <dbReference type="PDB" id="7UBA"/>
    </source>
</evidence>
<evidence type="ECO:0000256" key="4">
    <source>
        <dbReference type="ARBA" id="ARBA00023242"/>
    </source>
</evidence>
<evidence type="ECO:0000256" key="1">
    <source>
        <dbReference type="ARBA" id="ARBA00004123"/>
    </source>
</evidence>
<sequence length="607" mass="69175">MATKQQVLTKTATSTEISSEQSQKLIQTMLTMSFGCLAFLRGLFPDDNFVDQRFVPEKVDKNYNKQTVPQTNSIKIKTLVRGKSTEVDLFLDWLEKGVFQSIRLKFLKALSLGIFIDENDPTNLLENYIFTFDYNNANGIGLKVDTDKSGTLSNSLLDSRKMVQQLMRRFIIITQSLEPLPEKKFLTMRLMFNEKTPSDYQPTLFRDATFDKRPTLKIPLNTDLESSSVGTLDTKHHKLNLHVLSVIDNDDDESNSKKYMDFQKLDPFDLVDTDFSKQSPTKINQIHTQSQTTNILGDILKSSQPSILPTQAVEINQSPDIECECDLLCPITSTRIKQCKNCRKFVHSLCYGNKPGPKVDKCISCVYGPMFDPSSSEFKDLMMLRKCYRFLSRNKGFPPSIKEFTNSIMEEGQVTLENIERINFCISTLSSDGILNFSQCNKQRDASQDGSASKATRIQGNKVSIDEEGIFVPKIGELLKGREYMCCFIYNSDNSHACYLDVSPESKRQIENWIDQVKSIRNDFEPNSSPQVDFKSLAIDDTDTQDQIVIGQKRKNINLDCYGDEEDSSINFDISNSHMNIQNSHTFETPKKIRKISVSKKTLKSVW</sequence>
<dbReference type="PANTHER" id="PTHR48225:SF7">
    <property type="entry name" value="MEIOSIS-SPECIFIC PROTEIN HOP1"/>
    <property type="match status" value="1"/>
</dbReference>
<keyword evidence="8" id="KW-1185">Reference proteome</keyword>
<dbReference type="PDB" id="7UBA">
    <property type="method" value="X-ray"/>
    <property type="resolution" value="1.60 A"/>
    <property type="chains" value="A=317-529"/>
</dbReference>
<dbReference type="InterPro" id="IPR036570">
    <property type="entry name" value="HORMA_dom_sf"/>
</dbReference>
<dbReference type="GO" id="GO:0051598">
    <property type="term" value="P:meiotic recombination checkpoint signaling"/>
    <property type="evidence" value="ECO:0007669"/>
    <property type="project" value="EnsemblFungi"/>
</dbReference>
<dbReference type="FunCoup" id="A7TRP1">
    <property type="interactions" value="131"/>
</dbReference>
<dbReference type="GO" id="GO:0046872">
    <property type="term" value="F:metal ion binding"/>
    <property type="evidence" value="ECO:0007669"/>
    <property type="project" value="UniProtKB-KW"/>
</dbReference>
<feature type="binding site" evidence="9">
    <location>
        <position position="362"/>
    </location>
    <ligand>
        <name>Zn(2+)</name>
        <dbReference type="ChEBI" id="CHEBI:29105"/>
        <label>2</label>
    </ligand>
</feature>
<dbReference type="PhylomeDB" id="A7TRP1"/>
<organism evidence="8">
    <name type="scientific">Vanderwaltozyma polyspora (strain ATCC 22028 / DSM 70294 / BCRC 21397 / CBS 2163 / NBRC 10782 / NRRL Y-8283 / UCD 57-17)</name>
    <name type="common">Kluyveromyces polysporus</name>
    <dbReference type="NCBI Taxonomy" id="436907"/>
    <lineage>
        <taxon>Eukaryota</taxon>
        <taxon>Fungi</taxon>
        <taxon>Dikarya</taxon>
        <taxon>Ascomycota</taxon>
        <taxon>Saccharomycotina</taxon>
        <taxon>Saccharomycetes</taxon>
        <taxon>Saccharomycetales</taxon>
        <taxon>Saccharomycetaceae</taxon>
        <taxon>Vanderwaltozyma</taxon>
    </lineage>
</organism>
<dbReference type="OMA" id="MRLMFNE"/>
<dbReference type="SMR" id="A7TRP1"/>
<gene>
    <name evidence="7" type="ORF">Kpol_411p8</name>
</gene>
<dbReference type="eggNOG" id="KOG4652">
    <property type="taxonomic scope" value="Eukaryota"/>
</dbReference>
<keyword evidence="5" id="KW-0469">Meiosis</keyword>
<dbReference type="InParanoid" id="A7TRP1"/>
<dbReference type="GO" id="GO:0000400">
    <property type="term" value="F:four-way junction DNA binding"/>
    <property type="evidence" value="ECO:0007669"/>
    <property type="project" value="EnsemblFungi"/>
</dbReference>
<feature type="domain" description="HORMA" evidence="6">
    <location>
        <begin position="20"/>
        <end position="243"/>
    </location>
</feature>
<dbReference type="PROSITE" id="PS50815">
    <property type="entry name" value="HORMA"/>
    <property type="match status" value="1"/>
</dbReference>
<feature type="binding site" evidence="9">
    <location>
        <position position="323"/>
    </location>
    <ligand>
        <name>Zn(2+)</name>
        <dbReference type="ChEBI" id="CHEBI:29105"/>
        <label>1</label>
    </ligand>
</feature>
<keyword evidence="9" id="KW-0479">Metal-binding</keyword>
<feature type="binding site" evidence="9">
    <location>
        <position position="365"/>
    </location>
    <ligand>
        <name>Zn(2+)</name>
        <dbReference type="ChEBI" id="CHEBI:29105"/>
        <label>2</label>
    </ligand>
</feature>
<dbReference type="GO" id="GO:0007130">
    <property type="term" value="P:synaptonemal complex assembly"/>
    <property type="evidence" value="ECO:0007669"/>
    <property type="project" value="EnsemblFungi"/>
</dbReference>
<evidence type="ECO:0000256" key="2">
    <source>
        <dbReference type="ARBA" id="ARBA00004286"/>
    </source>
</evidence>
<dbReference type="GeneID" id="5543103"/>
<keyword evidence="3" id="KW-0158">Chromosome</keyword>
<feature type="binding site" evidence="9">
    <location>
        <position position="347"/>
    </location>
    <ligand>
        <name>Zn(2+)</name>
        <dbReference type="ChEBI" id="CHEBI:29105"/>
        <label>1</label>
    </ligand>
</feature>
<evidence type="ECO:0000259" key="6">
    <source>
        <dbReference type="PROSITE" id="PS50815"/>
    </source>
</evidence>
<protein>
    <recommendedName>
        <fullName evidence="6">HORMA domain-containing protein</fullName>
    </recommendedName>
</protein>
<dbReference type="PANTHER" id="PTHR48225">
    <property type="entry name" value="HORMA DOMAIN-CONTAINING PROTEIN 1"/>
    <property type="match status" value="1"/>
</dbReference>
<dbReference type="STRING" id="436907.A7TRP1"/>
<evidence type="ECO:0000256" key="5">
    <source>
        <dbReference type="ARBA" id="ARBA00023254"/>
    </source>
</evidence>
<feature type="binding site" evidence="9">
    <location>
        <position position="339"/>
    </location>
    <ligand>
        <name>Zn(2+)</name>
        <dbReference type="ChEBI" id="CHEBI:29105"/>
        <label>2</label>
    </ligand>
</feature>
<evidence type="ECO:0000313" key="8">
    <source>
        <dbReference type="Proteomes" id="UP000000267"/>
    </source>
</evidence>
<dbReference type="Gene3D" id="3.30.900.10">
    <property type="entry name" value="HORMA domain"/>
    <property type="match status" value="1"/>
</dbReference>
<dbReference type="RefSeq" id="XP_001642921.1">
    <property type="nucleotide sequence ID" value="XM_001642871.1"/>
</dbReference>
<dbReference type="Proteomes" id="UP000000267">
    <property type="component" value="Unassembled WGS sequence"/>
</dbReference>
<dbReference type="Pfam" id="PF02301">
    <property type="entry name" value="HORMA"/>
    <property type="match status" value="1"/>
</dbReference>
<feature type="binding site" evidence="9">
    <location>
        <position position="342"/>
    </location>
    <ligand>
        <name>Zn(2+)</name>
        <dbReference type="ChEBI" id="CHEBI:29105"/>
        <label>2</label>
    </ligand>
</feature>
<dbReference type="GO" id="GO:0003682">
    <property type="term" value="F:chromatin binding"/>
    <property type="evidence" value="ECO:0007669"/>
    <property type="project" value="EnsemblFungi"/>
</dbReference>
<keyword evidence="9" id="KW-0862">Zinc</keyword>
<reference evidence="9" key="2">
    <citation type="journal article" date="2024" name="EMBO J.">
        <title>Chromatin binding by HORMAD proteins regulates meiotic recombination initiation.</title>
        <authorList>
            <person name="Milano C.R."/>
            <person name="Ur S.N."/>
            <person name="Gu Y."/>
            <person name="Zhang J."/>
            <person name="Allison R."/>
            <person name="Brown G."/>
            <person name="Neale M.J."/>
            <person name="Tromer E.C."/>
            <person name="Corbett K.D."/>
            <person name="Hochwagen A."/>
        </authorList>
    </citation>
    <scope>X-RAY CRYSTALLOGRAPHY (1.60 ANGSTROMS) OF 317-529 IN COMPLEX WITH ZN(2+)</scope>
</reference>
<dbReference type="InterPro" id="IPR003511">
    <property type="entry name" value="HORMA_dom"/>
</dbReference>
<keyword evidence="4" id="KW-0539">Nucleus</keyword>
<dbReference type="AlphaFoldDB" id="A7TRP1"/>
<proteinExistence type="evidence at protein level"/>
<evidence type="ECO:0000313" key="7">
    <source>
        <dbReference type="EMBL" id="EDO15063.1"/>
    </source>
</evidence>
<dbReference type="GO" id="GO:0010846">
    <property type="term" value="P:activation of reciprocal meiotic recombination"/>
    <property type="evidence" value="ECO:0007669"/>
    <property type="project" value="EnsemblFungi"/>
</dbReference>
<accession>A7TRP1</accession>
<dbReference type="OrthoDB" id="1928087at2759"/>
<dbReference type="KEGG" id="vpo:Kpol_411p8"/>